<dbReference type="EMBL" id="CP007139">
    <property type="protein sequence ID" value="AIE83618.1"/>
    <property type="molecule type" value="Genomic_DNA"/>
</dbReference>
<dbReference type="Pfam" id="PF02566">
    <property type="entry name" value="OsmC"/>
    <property type="match status" value="1"/>
</dbReference>
<evidence type="ECO:0000313" key="1">
    <source>
        <dbReference type="EMBL" id="AIE83618.1"/>
    </source>
</evidence>
<dbReference type="OrthoDB" id="9804010at2"/>
<organism evidence="1 2">
    <name type="scientific">Fimbriimonas ginsengisoli Gsoil 348</name>
    <dbReference type="NCBI Taxonomy" id="661478"/>
    <lineage>
        <taxon>Bacteria</taxon>
        <taxon>Bacillati</taxon>
        <taxon>Armatimonadota</taxon>
        <taxon>Fimbriimonadia</taxon>
        <taxon>Fimbriimonadales</taxon>
        <taxon>Fimbriimonadaceae</taxon>
        <taxon>Fimbriimonas</taxon>
    </lineage>
</organism>
<dbReference type="RefSeq" id="WP_025227714.1">
    <property type="nucleotide sequence ID" value="NZ_CP007139.1"/>
</dbReference>
<dbReference type="KEGG" id="fgi:OP10G_0250"/>
<reference evidence="1 2" key="1">
    <citation type="journal article" date="2014" name="PLoS ONE">
        <title>The first complete genome sequence of the class fimbriimonadia in the phylum armatimonadetes.</title>
        <authorList>
            <person name="Hu Z.Y."/>
            <person name="Wang Y.Z."/>
            <person name="Im W.T."/>
            <person name="Wang S.Y."/>
            <person name="Zhao G.P."/>
            <person name="Zheng H.J."/>
            <person name="Quan Z.X."/>
        </authorList>
    </citation>
    <scope>NUCLEOTIDE SEQUENCE [LARGE SCALE GENOMIC DNA]</scope>
    <source>
        <strain evidence="1">Gsoil 348</strain>
    </source>
</reference>
<dbReference type="HOGENOM" id="CLU_114057_1_2_0"/>
<dbReference type="InterPro" id="IPR003718">
    <property type="entry name" value="OsmC/Ohr_fam"/>
</dbReference>
<dbReference type="Gene3D" id="3.30.300.20">
    <property type="match status" value="1"/>
</dbReference>
<dbReference type="Proteomes" id="UP000027982">
    <property type="component" value="Chromosome"/>
</dbReference>
<dbReference type="InterPro" id="IPR036102">
    <property type="entry name" value="OsmC/Ohrsf"/>
</dbReference>
<sequence>MLVVNWQGGMAFEADPPSGNRFVMDAIPEFGGEGKGPSPVEAFLASAAACSAMDVIGILEKKRQKVNGYRIEVEWQRDPPGTWPRPILSITVRHVLVGEGLDPDAVAKAVELSDTKYCTVIATLRQPPTVRSEYVVQEST</sequence>
<protein>
    <submittedName>
        <fullName evidence="1">OsmC/Ohr family protein</fullName>
    </submittedName>
</protein>
<dbReference type="PANTHER" id="PTHR34352:SF1">
    <property type="entry name" value="PROTEIN YHFA"/>
    <property type="match status" value="1"/>
</dbReference>
<dbReference type="PANTHER" id="PTHR34352">
    <property type="entry name" value="PROTEIN YHFA"/>
    <property type="match status" value="1"/>
</dbReference>
<accession>A0A068NJ52</accession>
<keyword evidence="2" id="KW-1185">Reference proteome</keyword>
<name>A0A068NJ52_FIMGI</name>
<dbReference type="AlphaFoldDB" id="A0A068NJ52"/>
<dbReference type="InterPro" id="IPR015946">
    <property type="entry name" value="KH_dom-like_a/b"/>
</dbReference>
<evidence type="ECO:0000313" key="2">
    <source>
        <dbReference type="Proteomes" id="UP000027982"/>
    </source>
</evidence>
<proteinExistence type="predicted"/>
<dbReference type="SUPFAM" id="SSF82784">
    <property type="entry name" value="OsmC-like"/>
    <property type="match status" value="1"/>
</dbReference>
<dbReference type="eggNOG" id="COG1765">
    <property type="taxonomic scope" value="Bacteria"/>
</dbReference>
<gene>
    <name evidence="1" type="ORF">OP10G_0250</name>
</gene>